<name>A0A2C9VU65_MANES</name>
<dbReference type="AlphaFoldDB" id="A0A2C9VU65"/>
<proteinExistence type="predicted"/>
<organism evidence="1">
    <name type="scientific">Manihot esculenta</name>
    <name type="common">Cassava</name>
    <name type="synonym">Jatropha manihot</name>
    <dbReference type="NCBI Taxonomy" id="3983"/>
    <lineage>
        <taxon>Eukaryota</taxon>
        <taxon>Viridiplantae</taxon>
        <taxon>Streptophyta</taxon>
        <taxon>Embryophyta</taxon>
        <taxon>Tracheophyta</taxon>
        <taxon>Spermatophyta</taxon>
        <taxon>Magnoliopsida</taxon>
        <taxon>eudicotyledons</taxon>
        <taxon>Gunneridae</taxon>
        <taxon>Pentapetalae</taxon>
        <taxon>rosids</taxon>
        <taxon>fabids</taxon>
        <taxon>Malpighiales</taxon>
        <taxon>Euphorbiaceae</taxon>
        <taxon>Crotonoideae</taxon>
        <taxon>Manihoteae</taxon>
        <taxon>Manihot</taxon>
    </lineage>
</organism>
<accession>A0A2C9VU65</accession>
<dbReference type="EMBL" id="CM004391">
    <property type="protein sequence ID" value="OAY49058.1"/>
    <property type="molecule type" value="Genomic_DNA"/>
</dbReference>
<evidence type="ECO:0000313" key="1">
    <source>
        <dbReference type="EMBL" id="OAY49058.1"/>
    </source>
</evidence>
<protein>
    <submittedName>
        <fullName evidence="1">Uncharacterized protein</fullName>
    </submittedName>
</protein>
<sequence>MQGVVMGNEVIKSCDNLCSAHKSHRDARVQAQVGGPRQSYLERFSRQLFMNYSGANSTMIVFSLFY</sequence>
<reference evidence="1" key="1">
    <citation type="submission" date="2016-02" db="EMBL/GenBank/DDBJ databases">
        <title>WGS assembly of Manihot esculenta.</title>
        <authorList>
            <person name="Bredeson J.V."/>
            <person name="Prochnik S.E."/>
            <person name="Lyons J.B."/>
            <person name="Schmutz J."/>
            <person name="Grimwood J."/>
            <person name="Vrebalov J."/>
            <person name="Bart R.S."/>
            <person name="Amuge T."/>
            <person name="Ferguson M.E."/>
            <person name="Green R."/>
            <person name="Putnam N."/>
            <person name="Stites J."/>
            <person name="Rounsley S."/>
            <person name="Rokhsar D.S."/>
        </authorList>
    </citation>
    <scope>NUCLEOTIDE SEQUENCE [LARGE SCALE GENOMIC DNA]</scope>
    <source>
        <tissue evidence="1">Leaf</tissue>
    </source>
</reference>
<gene>
    <name evidence="1" type="ORF">MANES_05G026000</name>
</gene>